<dbReference type="EMBL" id="PGTK01000004">
    <property type="protein sequence ID" value="PJF31124.1"/>
    <property type="molecule type" value="Genomic_DNA"/>
</dbReference>
<feature type="transmembrane region" description="Helical" evidence="7">
    <location>
        <begin position="407"/>
        <end position="429"/>
    </location>
</feature>
<feature type="transmembrane region" description="Helical" evidence="7">
    <location>
        <begin position="269"/>
        <end position="290"/>
    </location>
</feature>
<name>A0A2M8P0Q3_9CHLR</name>
<feature type="transmembrane region" description="Helical" evidence="7">
    <location>
        <begin position="337"/>
        <end position="355"/>
    </location>
</feature>
<gene>
    <name evidence="10" type="ORF">CUN51_04445</name>
</gene>
<feature type="transmembrane region" description="Helical" evidence="7">
    <location>
        <begin position="367"/>
        <end position="387"/>
    </location>
</feature>
<feature type="domain" description="ABC3 transporter permease C-terminal" evidence="8">
    <location>
        <begin position="270"/>
        <end position="394"/>
    </location>
</feature>
<keyword evidence="6 7" id="KW-0472">Membrane</keyword>
<dbReference type="Proteomes" id="UP000228921">
    <property type="component" value="Unassembled WGS sequence"/>
</dbReference>
<evidence type="ECO:0000256" key="3">
    <source>
        <dbReference type="ARBA" id="ARBA00022475"/>
    </source>
</evidence>
<accession>A0A2M8P0Q3</accession>
<evidence type="ECO:0000259" key="8">
    <source>
        <dbReference type="Pfam" id="PF02687"/>
    </source>
</evidence>
<feature type="transmembrane region" description="Helical" evidence="7">
    <location>
        <begin position="773"/>
        <end position="804"/>
    </location>
</feature>
<comment type="similarity">
    <text evidence="2">Belongs to the ABC-4 integral membrane protein family. LolC/E subfamily.</text>
</comment>
<keyword evidence="3" id="KW-1003">Cell membrane</keyword>
<evidence type="ECO:0000313" key="11">
    <source>
        <dbReference type="Proteomes" id="UP000228921"/>
    </source>
</evidence>
<evidence type="ECO:0000256" key="6">
    <source>
        <dbReference type="ARBA" id="ARBA00023136"/>
    </source>
</evidence>
<feature type="transmembrane region" description="Helical" evidence="7">
    <location>
        <begin position="21"/>
        <end position="40"/>
    </location>
</feature>
<evidence type="ECO:0000256" key="5">
    <source>
        <dbReference type="ARBA" id="ARBA00022989"/>
    </source>
</evidence>
<dbReference type="PANTHER" id="PTHR30489:SF0">
    <property type="entry name" value="LIPOPROTEIN-RELEASING SYSTEM TRANSMEMBRANE PROTEIN LOLE"/>
    <property type="match status" value="1"/>
</dbReference>
<keyword evidence="4 7" id="KW-0812">Transmembrane</keyword>
<feature type="domain" description="ABC3 transporter permease C-terminal" evidence="8">
    <location>
        <begin position="734"/>
        <end position="852"/>
    </location>
</feature>
<sequence length="859" mass="92084">MLTLPNSLQRVMMRAVLRRPFQAAMFILGVALGVAMIVAIDIANASALRAFGIFTESLVGRATHQIVGGPSGVPYELYRQLRLELGVREAAPVVTAYAQALELDGQPLRIFGIDPFAEAPFRGYLNLGAANANADINGVTTFLTQPNMVLMAEQLAAQYGLQEGDTLALRYGPTRYKLTIAGLLRPSDEVTAQGLQDMLIADISAAQEVLNMLGRLTNIDLIIPETAAGEALLARIEAILPQGVTVQAAGARASAVGQITAAFNLSLTALSLLALVVGMFLIYNTVTFSVVQRRPIIGTLRALGVTRRQIFGMVIWEAALLAVIGVVFGLIAGVLMGRLAVIIVTQTVSSLYFTVTVRNVDIPTLSLLKGALIGVAAAIFAALLPAYEATNTPPSGTLKRSDIERKVRRAVPAATLSGALIVAISLAALSISNLEVNFVAIFGIVIGFSLFTPLVTLSLMSALRPLSGALIGVLGLMAPRSIIRSLSRTSVAIAALMVAVSVIVGISAMVGSFRNDVQGWLADTIRADILISPPSISAIRQDVPVEPRAAEIVRSIEGVTMVGVSRSVDVIRPGDPQPVLLTAIDRDTSMGTRRFVWQIGDYDAVWAALGEGAVMVSETFARQRGIPIAAGQRITLLTDRGEHTFPIAAFMVDYSGDQGTVMLRRHVYLQYYDDPFISTIAAWVAPEYQVSEVVNAIRAAFDGQYELLVQSNRDLRESVLVVFDQTFAITTALNLLATVVAFIGILSALASLQLERTREFGAMRANGMTRRQLFRLTLLETSLMGVIAAVIAVPVGTILAWVLVYIINLRSFGWTLTLGLRPEFYVQAALVALVASLLAGIYPAWRIGRIQPARALRLE</sequence>
<proteinExistence type="inferred from homology"/>
<dbReference type="InterPro" id="IPR003838">
    <property type="entry name" value="ABC3_permease_C"/>
</dbReference>
<feature type="transmembrane region" description="Helical" evidence="7">
    <location>
        <begin position="824"/>
        <end position="845"/>
    </location>
</feature>
<reference evidence="10 11" key="1">
    <citation type="submission" date="2017-11" db="EMBL/GenBank/DDBJ databases">
        <title>Evolution of Phototrophy in the Chloroflexi Phylum Driven by Horizontal Gene Transfer.</title>
        <authorList>
            <person name="Ward L.M."/>
            <person name="Hemp J."/>
            <person name="Shih P.M."/>
            <person name="Mcglynn S.E."/>
            <person name="Fischer W."/>
        </authorList>
    </citation>
    <scope>NUCLEOTIDE SEQUENCE [LARGE SCALE GENOMIC DNA]</scope>
    <source>
        <strain evidence="10">CP2_2F</strain>
    </source>
</reference>
<dbReference type="InterPro" id="IPR051447">
    <property type="entry name" value="Lipoprotein-release_system"/>
</dbReference>
<keyword evidence="5 7" id="KW-1133">Transmembrane helix</keyword>
<feature type="transmembrane region" description="Helical" evidence="7">
    <location>
        <begin position="491"/>
        <end position="513"/>
    </location>
</feature>
<dbReference type="InterPro" id="IPR025857">
    <property type="entry name" value="MacB_PCD"/>
</dbReference>
<feature type="transmembrane region" description="Helical" evidence="7">
    <location>
        <begin position="462"/>
        <end position="479"/>
    </location>
</feature>
<feature type="transmembrane region" description="Helical" evidence="7">
    <location>
        <begin position="436"/>
        <end position="456"/>
    </location>
</feature>
<feature type="domain" description="MacB-like periplasmic core" evidence="9">
    <location>
        <begin position="24"/>
        <end position="238"/>
    </location>
</feature>
<feature type="transmembrane region" description="Helical" evidence="7">
    <location>
        <begin position="727"/>
        <end position="752"/>
    </location>
</feature>
<dbReference type="GO" id="GO:0044874">
    <property type="term" value="P:lipoprotein localization to outer membrane"/>
    <property type="evidence" value="ECO:0007669"/>
    <property type="project" value="TreeGrafter"/>
</dbReference>
<evidence type="ECO:0000259" key="9">
    <source>
        <dbReference type="Pfam" id="PF12704"/>
    </source>
</evidence>
<evidence type="ECO:0000256" key="2">
    <source>
        <dbReference type="ARBA" id="ARBA00005236"/>
    </source>
</evidence>
<evidence type="ECO:0000256" key="7">
    <source>
        <dbReference type="SAM" id="Phobius"/>
    </source>
</evidence>
<evidence type="ECO:0000256" key="1">
    <source>
        <dbReference type="ARBA" id="ARBA00004651"/>
    </source>
</evidence>
<dbReference type="GO" id="GO:0098797">
    <property type="term" value="C:plasma membrane protein complex"/>
    <property type="evidence" value="ECO:0007669"/>
    <property type="project" value="TreeGrafter"/>
</dbReference>
<feature type="domain" description="MacB-like periplasmic core" evidence="9">
    <location>
        <begin position="489"/>
        <end position="699"/>
    </location>
</feature>
<protein>
    <recommendedName>
        <fullName evidence="12">ABC transporter permease</fullName>
    </recommendedName>
</protein>
<evidence type="ECO:0000256" key="4">
    <source>
        <dbReference type="ARBA" id="ARBA00022692"/>
    </source>
</evidence>
<comment type="subcellular location">
    <subcellularLocation>
        <location evidence="1">Cell membrane</location>
        <topology evidence="1">Multi-pass membrane protein</topology>
    </subcellularLocation>
</comment>
<dbReference type="Pfam" id="PF02687">
    <property type="entry name" value="FtsX"/>
    <property type="match status" value="2"/>
</dbReference>
<dbReference type="PANTHER" id="PTHR30489">
    <property type="entry name" value="LIPOPROTEIN-RELEASING SYSTEM TRANSMEMBRANE PROTEIN LOLE"/>
    <property type="match status" value="1"/>
</dbReference>
<dbReference type="Pfam" id="PF12704">
    <property type="entry name" value="MacB_PCD"/>
    <property type="match status" value="2"/>
</dbReference>
<evidence type="ECO:0008006" key="12">
    <source>
        <dbReference type="Google" id="ProtNLM"/>
    </source>
</evidence>
<organism evidence="10 11">
    <name type="scientific">Candidatus Thermofonsia Clade 1 bacterium</name>
    <dbReference type="NCBI Taxonomy" id="2364210"/>
    <lineage>
        <taxon>Bacteria</taxon>
        <taxon>Bacillati</taxon>
        <taxon>Chloroflexota</taxon>
        <taxon>Candidatus Thermofontia</taxon>
        <taxon>Candidatus Thermofonsia Clade 1</taxon>
    </lineage>
</organism>
<dbReference type="AlphaFoldDB" id="A0A2M8P0Q3"/>
<feature type="transmembrane region" description="Helical" evidence="7">
    <location>
        <begin position="310"/>
        <end position="331"/>
    </location>
</feature>
<evidence type="ECO:0000313" key="10">
    <source>
        <dbReference type="EMBL" id="PJF31124.1"/>
    </source>
</evidence>
<comment type="caution">
    <text evidence="10">The sequence shown here is derived from an EMBL/GenBank/DDBJ whole genome shotgun (WGS) entry which is preliminary data.</text>
</comment>